<protein>
    <submittedName>
        <fullName evidence="2">Pyridoxamine 5'-phosphate oxidase family protein</fullName>
    </submittedName>
</protein>
<proteinExistence type="predicted"/>
<evidence type="ECO:0000313" key="2">
    <source>
        <dbReference type="EMBL" id="MBF9220779.1"/>
    </source>
</evidence>
<dbReference type="Gene3D" id="2.30.110.10">
    <property type="entry name" value="Electron Transport, Fmn-binding Protein, Chain A"/>
    <property type="match status" value="1"/>
</dbReference>
<name>A0ABS0I1G1_9BACT</name>
<dbReference type="SUPFAM" id="SSF50475">
    <property type="entry name" value="FMN-binding split barrel"/>
    <property type="match status" value="1"/>
</dbReference>
<accession>A0ABS0I1G1</accession>
<evidence type="ECO:0000313" key="3">
    <source>
        <dbReference type="Proteomes" id="UP000618931"/>
    </source>
</evidence>
<dbReference type="EMBL" id="JADQDM010000002">
    <property type="protein sequence ID" value="MBF9220779.1"/>
    <property type="molecule type" value="Genomic_DNA"/>
</dbReference>
<dbReference type="RefSeq" id="WP_196292213.1">
    <property type="nucleotide sequence ID" value="NZ_JADQDM010000002.1"/>
</dbReference>
<comment type="caution">
    <text evidence="2">The sequence shown here is derived from an EMBL/GenBank/DDBJ whole genome shotgun (WGS) entry which is preliminary data.</text>
</comment>
<sequence length="144" mass="16386">MPNKTLKDIAAKMANLDIAMLTTHTSRGQLSSRPMSNNGDVEYDGNSYYFTYEGSRTVKDISENPHVSLSFEGPKRLYVSIVGTARLIRQRATMQKHWLPELKQWFKDGLDTPGIVLVRVEAQRIKYWQDEDEGELHIGAGDKD</sequence>
<evidence type="ECO:0000259" key="1">
    <source>
        <dbReference type="Pfam" id="PF16242"/>
    </source>
</evidence>
<feature type="domain" description="General stress protein FMN-binding split barrel" evidence="1">
    <location>
        <begin position="7"/>
        <end position="133"/>
    </location>
</feature>
<dbReference type="Pfam" id="PF16242">
    <property type="entry name" value="Pyrid_ox_like"/>
    <property type="match status" value="1"/>
</dbReference>
<gene>
    <name evidence="2" type="ORF">I2H31_06650</name>
</gene>
<dbReference type="InterPro" id="IPR012349">
    <property type="entry name" value="Split_barrel_FMN-bd"/>
</dbReference>
<dbReference type="PANTHER" id="PTHR34818">
    <property type="entry name" value="PROTEIN BLI-3"/>
    <property type="match status" value="1"/>
</dbReference>
<dbReference type="PANTHER" id="PTHR34818:SF1">
    <property type="entry name" value="PROTEIN BLI-3"/>
    <property type="match status" value="1"/>
</dbReference>
<dbReference type="InterPro" id="IPR052917">
    <property type="entry name" value="Stress-Dev_Protein"/>
</dbReference>
<reference evidence="2 3" key="1">
    <citation type="submission" date="2020-11" db="EMBL/GenBank/DDBJ databases">
        <authorList>
            <person name="Kim M.K."/>
        </authorList>
    </citation>
    <scope>NUCLEOTIDE SEQUENCE [LARGE SCALE GENOMIC DNA]</scope>
    <source>
        <strain evidence="2 3">BT662</strain>
    </source>
</reference>
<keyword evidence="3" id="KW-1185">Reference proteome</keyword>
<dbReference type="InterPro" id="IPR038725">
    <property type="entry name" value="YdaG_split_barrel_FMN-bd"/>
</dbReference>
<organism evidence="2 3">
    <name type="scientific">Hymenobacter ruricola</name>
    <dbReference type="NCBI Taxonomy" id="2791023"/>
    <lineage>
        <taxon>Bacteria</taxon>
        <taxon>Pseudomonadati</taxon>
        <taxon>Bacteroidota</taxon>
        <taxon>Cytophagia</taxon>
        <taxon>Cytophagales</taxon>
        <taxon>Hymenobacteraceae</taxon>
        <taxon>Hymenobacter</taxon>
    </lineage>
</organism>
<dbReference type="Proteomes" id="UP000618931">
    <property type="component" value="Unassembled WGS sequence"/>
</dbReference>